<keyword evidence="2 4" id="KW-0560">Oxidoreductase</keyword>
<dbReference type="PANTHER" id="PTHR42789">
    <property type="entry name" value="D-ISOMER SPECIFIC 2-HYDROXYACID DEHYDROGENASE FAMILY PROTEIN (AFU_ORTHOLOGUE AFUA_6G10090)"/>
    <property type="match status" value="1"/>
</dbReference>
<dbReference type="InterPro" id="IPR036291">
    <property type="entry name" value="NAD(P)-bd_dom_sf"/>
</dbReference>
<feature type="domain" description="D-isomer specific 2-hydroxyacid dehydrogenase catalytic" evidence="6">
    <location>
        <begin position="21"/>
        <end position="116"/>
    </location>
</feature>
<feature type="region of interest" description="Disordered" evidence="5">
    <location>
        <begin position="118"/>
        <end position="139"/>
    </location>
</feature>
<reference evidence="9" key="1">
    <citation type="submission" date="2022-10" db="EMBL/GenBank/DDBJ databases">
        <title>Tapping the CABI collections for fungal endophytes: first genome assemblies for Collariella, Neodidymelliopsis, Ascochyta clinopodiicola, Didymella pomorum, Didymosphaeria variabile, Neocosmospora piperis and Neocucurbitaria cava.</title>
        <authorList>
            <person name="Hill R."/>
        </authorList>
    </citation>
    <scope>NUCLEOTIDE SEQUENCE</scope>
    <source>
        <strain evidence="9">IMI 360193</strain>
    </source>
</reference>
<evidence type="ECO:0000259" key="6">
    <source>
        <dbReference type="Pfam" id="PF00389"/>
    </source>
</evidence>
<dbReference type="SUPFAM" id="SSF51735">
    <property type="entry name" value="NAD(P)-binding Rossmann-fold domains"/>
    <property type="match status" value="1"/>
</dbReference>
<feature type="domain" description="D-isomer specific 2-hydroxyacid dehydrogenase NAD-binding" evidence="7">
    <location>
        <begin position="148"/>
        <end position="351"/>
    </location>
</feature>
<dbReference type="InterPro" id="IPR006139">
    <property type="entry name" value="D-isomer_2_OHA_DH_cat_dom"/>
</dbReference>
<evidence type="ECO:0000256" key="5">
    <source>
        <dbReference type="SAM" id="MobiDB-lite"/>
    </source>
</evidence>
<evidence type="ECO:0000256" key="4">
    <source>
        <dbReference type="RuleBase" id="RU003719"/>
    </source>
</evidence>
<keyword evidence="3" id="KW-0520">NAD</keyword>
<dbReference type="Pfam" id="PF00389">
    <property type="entry name" value="2-Hacid_dh"/>
    <property type="match status" value="1"/>
</dbReference>
<organism evidence="9 10">
    <name type="scientific">Didymella glomerata</name>
    <dbReference type="NCBI Taxonomy" id="749621"/>
    <lineage>
        <taxon>Eukaryota</taxon>
        <taxon>Fungi</taxon>
        <taxon>Dikarya</taxon>
        <taxon>Ascomycota</taxon>
        <taxon>Pezizomycotina</taxon>
        <taxon>Dothideomycetes</taxon>
        <taxon>Pleosporomycetidae</taxon>
        <taxon>Pleosporales</taxon>
        <taxon>Pleosporineae</taxon>
        <taxon>Didymellaceae</taxon>
        <taxon>Didymella</taxon>
    </lineage>
</organism>
<comment type="similarity">
    <text evidence="1 4">Belongs to the D-isomer specific 2-hydroxyacid dehydrogenase family.</text>
</comment>
<evidence type="ECO:0000259" key="8">
    <source>
        <dbReference type="Pfam" id="PF03992"/>
    </source>
</evidence>
<evidence type="ECO:0000259" key="7">
    <source>
        <dbReference type="Pfam" id="PF02826"/>
    </source>
</evidence>
<evidence type="ECO:0000256" key="2">
    <source>
        <dbReference type="ARBA" id="ARBA00023002"/>
    </source>
</evidence>
<dbReference type="GO" id="GO:0016616">
    <property type="term" value="F:oxidoreductase activity, acting on the CH-OH group of donors, NAD or NADP as acceptor"/>
    <property type="evidence" value="ECO:0007669"/>
    <property type="project" value="InterPro"/>
</dbReference>
<accession>A0A9W9BWP5</accession>
<comment type="caution">
    <text evidence="9">The sequence shown here is derived from an EMBL/GenBank/DDBJ whole genome shotgun (WGS) entry which is preliminary data.</text>
</comment>
<dbReference type="InterPro" id="IPR050857">
    <property type="entry name" value="D-2-hydroxyacid_DH"/>
</dbReference>
<feature type="domain" description="ABM" evidence="8">
    <location>
        <begin position="374"/>
        <end position="438"/>
    </location>
</feature>
<evidence type="ECO:0000256" key="3">
    <source>
        <dbReference type="ARBA" id="ARBA00023027"/>
    </source>
</evidence>
<dbReference type="SUPFAM" id="SSF52283">
    <property type="entry name" value="Formate/glycerate dehydrogenase catalytic domain-like"/>
    <property type="match status" value="1"/>
</dbReference>
<dbReference type="InterPro" id="IPR011008">
    <property type="entry name" value="Dimeric_a/b-barrel"/>
</dbReference>
<dbReference type="GO" id="GO:0051287">
    <property type="term" value="F:NAD binding"/>
    <property type="evidence" value="ECO:0007669"/>
    <property type="project" value="InterPro"/>
</dbReference>
<evidence type="ECO:0000256" key="1">
    <source>
        <dbReference type="ARBA" id="ARBA00005854"/>
    </source>
</evidence>
<name>A0A9W9BWP5_9PLEO</name>
<keyword evidence="10" id="KW-1185">Reference proteome</keyword>
<dbReference type="Proteomes" id="UP001140562">
    <property type="component" value="Unassembled WGS sequence"/>
</dbReference>
<dbReference type="Gene3D" id="3.30.70.100">
    <property type="match status" value="1"/>
</dbReference>
<dbReference type="EMBL" id="JAPEUV010000101">
    <property type="protein sequence ID" value="KAJ4333122.1"/>
    <property type="molecule type" value="Genomic_DNA"/>
</dbReference>
<dbReference type="AlphaFoldDB" id="A0A9W9BWP5"/>
<evidence type="ECO:0000313" key="10">
    <source>
        <dbReference type="Proteomes" id="UP001140562"/>
    </source>
</evidence>
<gene>
    <name evidence="9" type="ORF">N0V87_007851</name>
</gene>
<protein>
    <submittedName>
        <fullName evidence="9">Uncharacterized protein</fullName>
    </submittedName>
</protein>
<dbReference type="InterPro" id="IPR007138">
    <property type="entry name" value="ABM_dom"/>
</dbReference>
<proteinExistence type="inferred from homology"/>
<dbReference type="PANTHER" id="PTHR42789:SF1">
    <property type="entry name" value="D-ISOMER SPECIFIC 2-HYDROXYACID DEHYDROGENASE FAMILY PROTEIN (AFU_ORTHOLOGUE AFUA_6G10090)"/>
    <property type="match status" value="1"/>
</dbReference>
<dbReference type="SUPFAM" id="SSF54909">
    <property type="entry name" value="Dimeric alpha+beta barrel"/>
    <property type="match status" value="1"/>
</dbReference>
<dbReference type="CDD" id="cd12169">
    <property type="entry name" value="PGDH_like_1"/>
    <property type="match status" value="1"/>
</dbReference>
<evidence type="ECO:0000313" key="9">
    <source>
        <dbReference type="EMBL" id="KAJ4333122.1"/>
    </source>
</evidence>
<dbReference type="Gene3D" id="3.40.50.720">
    <property type="entry name" value="NAD(P)-binding Rossmann-like Domain"/>
    <property type="match status" value="2"/>
</dbReference>
<dbReference type="InterPro" id="IPR006140">
    <property type="entry name" value="D-isomer_DH_NAD-bd"/>
</dbReference>
<dbReference type="OrthoDB" id="298012at2759"/>
<dbReference type="Pfam" id="PF02826">
    <property type="entry name" value="2-Hacid_dh_C"/>
    <property type="match status" value="1"/>
</dbReference>
<dbReference type="Pfam" id="PF03992">
    <property type="entry name" value="ABM"/>
    <property type="match status" value="1"/>
</dbReference>
<sequence length="460" mass="50090">MASSQPIQLAVLDDYHNIAQQHFSHLPSSQVEITVFNDTLPSYSHPKTTDAERQVLVERLRPFSALSTMRERTPFPGELLRQLPNLKVIFATGGNFESWDLATMKELGITVCAAPGKGRTDGKGSGLSPRSLPVKRGGGHPTTQHVWALILALARNVAADDAVVKGKRGNKAWQTGLAIGLQGKTLGLVGLGRIGSHVARVGVLAFGMKIVCWSTNLTQEKADQLAAEAGLPVTGGGMIADDEKTFKVVSKEEVFSKADVVSVHYVLSERSKGIVGTQELEWMKPTGLLVNTSRGPLVGESALLDVLRNGRIGGAALDVFDIEPLPADSPWRNEDWDAEGKSRLVLTPHMGYVEEADMPLVPEGEFCVFGIVYAYSEYADTLEAVYAETTRLAASEPGSIYYCISRDPDDRTVFHFFERYTGRAAFEEHNAQPIIKKLIQDKLFKGVKAKFVEAIKPASS</sequence>